<feature type="compositionally biased region" description="Basic and acidic residues" evidence="1">
    <location>
        <begin position="97"/>
        <end position="113"/>
    </location>
</feature>
<dbReference type="Proteomes" id="UP000813444">
    <property type="component" value="Unassembled WGS sequence"/>
</dbReference>
<gene>
    <name evidence="2" type="ORF">B0I35DRAFT_482331</name>
</gene>
<accession>A0A8K0WNK8</accession>
<protein>
    <submittedName>
        <fullName evidence="2">Uncharacterized protein</fullName>
    </submittedName>
</protein>
<dbReference type="AlphaFoldDB" id="A0A8K0WNK8"/>
<evidence type="ECO:0000256" key="1">
    <source>
        <dbReference type="SAM" id="MobiDB-lite"/>
    </source>
</evidence>
<dbReference type="EMBL" id="JAGPNK010000013">
    <property type="protein sequence ID" value="KAH7309572.1"/>
    <property type="molecule type" value="Genomic_DNA"/>
</dbReference>
<keyword evidence="3" id="KW-1185">Reference proteome</keyword>
<feature type="compositionally biased region" description="Polar residues" evidence="1">
    <location>
        <begin position="32"/>
        <end position="86"/>
    </location>
</feature>
<reference evidence="2" key="1">
    <citation type="journal article" date="2021" name="Nat. Commun.">
        <title>Genetic determinants of endophytism in the Arabidopsis root mycobiome.</title>
        <authorList>
            <person name="Mesny F."/>
            <person name="Miyauchi S."/>
            <person name="Thiergart T."/>
            <person name="Pickel B."/>
            <person name="Atanasova L."/>
            <person name="Karlsson M."/>
            <person name="Huettel B."/>
            <person name="Barry K.W."/>
            <person name="Haridas S."/>
            <person name="Chen C."/>
            <person name="Bauer D."/>
            <person name="Andreopoulos W."/>
            <person name="Pangilinan J."/>
            <person name="LaButti K."/>
            <person name="Riley R."/>
            <person name="Lipzen A."/>
            <person name="Clum A."/>
            <person name="Drula E."/>
            <person name="Henrissat B."/>
            <person name="Kohler A."/>
            <person name="Grigoriev I.V."/>
            <person name="Martin F.M."/>
            <person name="Hacquard S."/>
        </authorList>
    </citation>
    <scope>NUCLEOTIDE SEQUENCE</scope>
    <source>
        <strain evidence="2">MPI-CAGE-CH-0235</strain>
    </source>
</reference>
<feature type="region of interest" description="Disordered" evidence="1">
    <location>
        <begin position="1"/>
        <end position="167"/>
    </location>
</feature>
<dbReference type="OrthoDB" id="5383057at2759"/>
<evidence type="ECO:0000313" key="3">
    <source>
        <dbReference type="Proteomes" id="UP000813444"/>
    </source>
</evidence>
<organism evidence="2 3">
    <name type="scientific">Stachybotrys elegans</name>
    <dbReference type="NCBI Taxonomy" id="80388"/>
    <lineage>
        <taxon>Eukaryota</taxon>
        <taxon>Fungi</taxon>
        <taxon>Dikarya</taxon>
        <taxon>Ascomycota</taxon>
        <taxon>Pezizomycotina</taxon>
        <taxon>Sordariomycetes</taxon>
        <taxon>Hypocreomycetidae</taxon>
        <taxon>Hypocreales</taxon>
        <taxon>Stachybotryaceae</taxon>
        <taxon>Stachybotrys</taxon>
    </lineage>
</organism>
<sequence length="167" mass="17355">MSAPSAGTKVKAGQDGPTKQENAGLVKPESLASESLNEGGAFTSNTGIHSENLTSHSNQPGSQHNTRSSGKATSAGTAPTYVNNQYIRDPAGPHGKNLKEGDWDESKAEDGLKKALSSEPGSKDDPSRLAEQQFQMNRGNMGGNIANKPQPSGGKAAYDTLKSDESA</sequence>
<comment type="caution">
    <text evidence="2">The sequence shown here is derived from an EMBL/GenBank/DDBJ whole genome shotgun (WGS) entry which is preliminary data.</text>
</comment>
<evidence type="ECO:0000313" key="2">
    <source>
        <dbReference type="EMBL" id="KAH7309572.1"/>
    </source>
</evidence>
<proteinExistence type="predicted"/>
<name>A0A8K0WNK8_9HYPO</name>